<organism evidence="1 2">
    <name type="scientific">Polynucleobacter aenigmaticus</name>
    <dbReference type="NCBI Taxonomy" id="1743164"/>
    <lineage>
        <taxon>Bacteria</taxon>
        <taxon>Pseudomonadati</taxon>
        <taxon>Pseudomonadota</taxon>
        <taxon>Betaproteobacteria</taxon>
        <taxon>Burkholderiales</taxon>
        <taxon>Burkholderiaceae</taxon>
        <taxon>Polynucleobacter</taxon>
    </lineage>
</organism>
<proteinExistence type="predicted"/>
<evidence type="ECO:0000313" key="2">
    <source>
        <dbReference type="Proteomes" id="UP000198104"/>
    </source>
</evidence>
<name>A0A254PZJ6_9BURK</name>
<protein>
    <submittedName>
        <fullName evidence="1">Uncharacterized protein</fullName>
    </submittedName>
</protein>
<gene>
    <name evidence="1" type="ORF">CBI30_03885</name>
</gene>
<dbReference type="EMBL" id="NGUO01000006">
    <property type="protein sequence ID" value="OWS71983.1"/>
    <property type="molecule type" value="Genomic_DNA"/>
</dbReference>
<accession>A0A254PZJ6</accession>
<evidence type="ECO:0000313" key="1">
    <source>
        <dbReference type="EMBL" id="OWS71983.1"/>
    </source>
</evidence>
<comment type="caution">
    <text evidence="1">The sequence shown here is derived from an EMBL/GenBank/DDBJ whole genome shotgun (WGS) entry which is preliminary data.</text>
</comment>
<keyword evidence="2" id="KW-1185">Reference proteome</keyword>
<reference evidence="1 2" key="1">
    <citation type="submission" date="2017-05" db="EMBL/GenBank/DDBJ databases">
        <title>Polynucleobacter sp. MWH-K35W1 isolated from the permanently anoxic monimolimnion of a meromictic lake.</title>
        <authorList>
            <person name="Hahn M.W."/>
        </authorList>
    </citation>
    <scope>NUCLEOTIDE SEQUENCE [LARGE SCALE GENOMIC DNA]</scope>
    <source>
        <strain evidence="1 2">MWH-K35W1</strain>
    </source>
</reference>
<dbReference type="Proteomes" id="UP000198104">
    <property type="component" value="Unassembled WGS sequence"/>
</dbReference>
<dbReference type="AlphaFoldDB" id="A0A254PZJ6"/>
<sequence>MKYQKLFMNKFDYLIQFILDKKKSIKYSIYKNELNFNENFSENLIIINDFSGYGNCRKKNYRGHEYFCTRNKIIEIIKNVSCDVILVISSDINNKDNIINILELFEQYCKVILITNNVGQDIGSYAAGIKFCKDKKITYKSICLLNTSQYLSSTELLGFINYPVDKNEMLGISYGIGPKFNLIKHVHLQTYALKGDFFQISNIFQIICPDLKFYNSKYRIILYGEVAISKIALLMNIKLFILFLNSKISIENKISLSHYDHRDKFFIDNHLNIKN</sequence>